<dbReference type="Gene3D" id="2.170.130.10">
    <property type="entry name" value="TonB-dependent receptor, plug domain"/>
    <property type="match status" value="1"/>
</dbReference>
<feature type="chain" id="PRO_5045178918" evidence="5">
    <location>
        <begin position="21"/>
        <end position="817"/>
    </location>
</feature>
<evidence type="ECO:0000313" key="7">
    <source>
        <dbReference type="EMBL" id="MEX6686990.1"/>
    </source>
</evidence>
<dbReference type="InterPro" id="IPR037066">
    <property type="entry name" value="Plug_dom_sf"/>
</dbReference>
<sequence length="817" mass="91513">MKKLILLLTLINTASIYSFAQTPSGKVDGKISGNEKPVEAAAISLLNAKDSSVVKIAVTDKSGLFSLEKIKNGKYLVSAEAVGFSKYYSEAFNIDAKNANYTLKDVVLKASSQQLSTVVVTASRPLIEQKIDRTVVNVDASPTNVGLSALEVLEKSPGITVDKDGNISLKGKQGVLVLVDGKPTYLSAQDLANLLKNMPSVNLDQIEIMTNPPAKYDASGNAGVINIKTKKNKVKGFNGSVTLGAGKGINPKTNNSINMNYRTGKVNIFGNYSFNWNKGMQDLDLTRKFYDSTNALESVYKQRTKMTPNYQMHSFKAGVDYFVTKKTTLGVVLNGYVNPGSFTSNGVTNIYDANNNLTATTLANNSSKEKWNNIGGNFNLRHTFDTTGTELTADLDYMNYKANLNQMFENQFYNQVGVKIQSDEILRGYLPSNINIYTAKVDFTKPLKHDAKFEAGVKTSYVKTDNNAFYDTLGASGEWQEDPRRTNHFIYTENINAAYVNYSRPLSKKWSAQLGLRLENTNSKGQQLTTNTEFERNYTQLFPTAYIGYKLNEKNQLALSYGRRIQRPDYQDMNPFYYYLDKYTYQVGNPYLKPQFSHNIELNHTFKGFLTTSLQYNKTKDIIQEVLEQIDSTHTSYVKQSNIADRDNVALSVSANFPVTKWYKTNIYAQGVYNRFRGPVNNGYIDVDGLGFMANMTNTFSLKKNWTLELNGFFRSTMTEGTLVAKPMGMVSFAVSKNVMKNKGTVRLNVRDFLDIQQFRGYSKYQNVDVQIHNQWDNRVVNISFTYRFSKGQAVQQRKRGGSDDESSRVKGGGGGN</sequence>
<keyword evidence="2" id="KW-0472">Membrane</keyword>
<dbReference type="SUPFAM" id="SSF56935">
    <property type="entry name" value="Porins"/>
    <property type="match status" value="1"/>
</dbReference>
<evidence type="ECO:0000256" key="3">
    <source>
        <dbReference type="ARBA" id="ARBA00023237"/>
    </source>
</evidence>
<comment type="caution">
    <text evidence="7">The sequence shown here is derived from an EMBL/GenBank/DDBJ whole genome shotgun (WGS) entry which is preliminary data.</text>
</comment>
<gene>
    <name evidence="7" type="ORF">QTN47_05770</name>
</gene>
<evidence type="ECO:0000256" key="1">
    <source>
        <dbReference type="ARBA" id="ARBA00004442"/>
    </source>
</evidence>
<accession>A0ABV3ZBL0</accession>
<dbReference type="InterPro" id="IPR036942">
    <property type="entry name" value="Beta-barrel_TonB_sf"/>
</dbReference>
<dbReference type="PANTHER" id="PTHR40980:SF4">
    <property type="entry name" value="TONB-DEPENDENT RECEPTOR-LIKE BETA-BARREL DOMAIN-CONTAINING PROTEIN"/>
    <property type="match status" value="1"/>
</dbReference>
<evidence type="ECO:0000313" key="8">
    <source>
        <dbReference type="Proteomes" id="UP001560573"/>
    </source>
</evidence>
<dbReference type="Pfam" id="PF13620">
    <property type="entry name" value="CarboxypepD_reg"/>
    <property type="match status" value="1"/>
</dbReference>
<dbReference type="RefSeq" id="WP_369328393.1">
    <property type="nucleotide sequence ID" value="NZ_JAULBC010000002.1"/>
</dbReference>
<keyword evidence="5" id="KW-0732">Signal</keyword>
<dbReference type="Gene3D" id="2.60.40.10">
    <property type="entry name" value="Immunoglobulins"/>
    <property type="match status" value="1"/>
</dbReference>
<dbReference type="EMBL" id="JAULBC010000002">
    <property type="protein sequence ID" value="MEX6686990.1"/>
    <property type="molecule type" value="Genomic_DNA"/>
</dbReference>
<dbReference type="Pfam" id="PF14905">
    <property type="entry name" value="OMP_b-brl_3"/>
    <property type="match status" value="1"/>
</dbReference>
<evidence type="ECO:0000256" key="2">
    <source>
        <dbReference type="ARBA" id="ARBA00023136"/>
    </source>
</evidence>
<evidence type="ECO:0000256" key="4">
    <source>
        <dbReference type="SAM" id="MobiDB-lite"/>
    </source>
</evidence>
<feature type="signal peptide" evidence="5">
    <location>
        <begin position="1"/>
        <end position="20"/>
    </location>
</feature>
<dbReference type="InterPro" id="IPR013783">
    <property type="entry name" value="Ig-like_fold"/>
</dbReference>
<dbReference type="InterPro" id="IPR008969">
    <property type="entry name" value="CarboxyPept-like_regulatory"/>
</dbReference>
<reference evidence="7 8" key="1">
    <citation type="submission" date="2023-07" db="EMBL/GenBank/DDBJ databases">
        <authorList>
            <person name="Lian W.-H."/>
        </authorList>
    </citation>
    <scope>NUCLEOTIDE SEQUENCE [LARGE SCALE GENOMIC DNA]</scope>
    <source>
        <strain evidence="7 8">SYSU DXS3180</strain>
    </source>
</reference>
<organism evidence="7 8">
    <name type="scientific">Danxiaibacter flavus</name>
    <dbReference type="NCBI Taxonomy" id="3049108"/>
    <lineage>
        <taxon>Bacteria</taxon>
        <taxon>Pseudomonadati</taxon>
        <taxon>Bacteroidota</taxon>
        <taxon>Chitinophagia</taxon>
        <taxon>Chitinophagales</taxon>
        <taxon>Chitinophagaceae</taxon>
        <taxon>Danxiaibacter</taxon>
    </lineage>
</organism>
<dbReference type="Gene3D" id="2.40.170.20">
    <property type="entry name" value="TonB-dependent receptor, beta-barrel domain"/>
    <property type="match status" value="1"/>
</dbReference>
<feature type="domain" description="Outer membrane protein beta-barrel" evidence="6">
    <location>
        <begin position="382"/>
        <end position="787"/>
    </location>
</feature>
<keyword evidence="7" id="KW-0675">Receptor</keyword>
<dbReference type="PANTHER" id="PTHR40980">
    <property type="entry name" value="PLUG DOMAIN-CONTAINING PROTEIN"/>
    <property type="match status" value="1"/>
</dbReference>
<evidence type="ECO:0000256" key="5">
    <source>
        <dbReference type="SAM" id="SignalP"/>
    </source>
</evidence>
<dbReference type="SUPFAM" id="SSF49464">
    <property type="entry name" value="Carboxypeptidase regulatory domain-like"/>
    <property type="match status" value="1"/>
</dbReference>
<name>A0ABV3ZBL0_9BACT</name>
<keyword evidence="3" id="KW-0998">Cell outer membrane</keyword>
<evidence type="ECO:0000259" key="6">
    <source>
        <dbReference type="Pfam" id="PF14905"/>
    </source>
</evidence>
<dbReference type="Proteomes" id="UP001560573">
    <property type="component" value="Unassembled WGS sequence"/>
</dbReference>
<dbReference type="InterPro" id="IPR041700">
    <property type="entry name" value="OMP_b-brl_3"/>
</dbReference>
<protein>
    <submittedName>
        <fullName evidence="7">TonB-dependent receptor</fullName>
    </submittedName>
</protein>
<proteinExistence type="predicted"/>
<feature type="region of interest" description="Disordered" evidence="4">
    <location>
        <begin position="795"/>
        <end position="817"/>
    </location>
</feature>
<keyword evidence="8" id="KW-1185">Reference proteome</keyword>
<comment type="subcellular location">
    <subcellularLocation>
        <location evidence="1">Cell outer membrane</location>
    </subcellularLocation>
</comment>